<dbReference type="NCBIfam" id="TIGR03598">
    <property type="entry name" value="GTPase_YsxC"/>
    <property type="match status" value="1"/>
</dbReference>
<dbReference type="Proteomes" id="UP000183461">
    <property type="component" value="Unassembled WGS sequence"/>
</dbReference>
<dbReference type="NCBIfam" id="TIGR00231">
    <property type="entry name" value="small_GTP"/>
    <property type="match status" value="1"/>
</dbReference>
<keyword evidence="7 10" id="KW-0342">GTP-binding</keyword>
<evidence type="ECO:0000256" key="9">
    <source>
        <dbReference type="ARBA" id="ARBA00023306"/>
    </source>
</evidence>
<accession>A0A1K1LRM4</accession>
<sequence length="202" mass="22981">MKLNYNKAEFTAAYGKFSQIPAPERIEIAFAGHSNVGKSTLINKLFNRKNLARVSSVPGKTATINFYGLENLYFVDLPGYGYAKVSKSEKDRWAGLIEGYLGSDRDIRLVFMLVDMRHAPTKDDVHMINYLIDTEMPFVLVLTKADKLNKTERAKRMEAFKDEIPCFEDIHSIPFSSQTFEGIEELRQIVEDIADDNDVADE</sequence>
<dbReference type="GO" id="GO:0000917">
    <property type="term" value="P:division septum assembly"/>
    <property type="evidence" value="ECO:0007669"/>
    <property type="project" value="UniProtKB-KW"/>
</dbReference>
<keyword evidence="6" id="KW-0460">Magnesium</keyword>
<evidence type="ECO:0000256" key="3">
    <source>
        <dbReference type="ARBA" id="ARBA00022618"/>
    </source>
</evidence>
<evidence type="ECO:0000256" key="5">
    <source>
        <dbReference type="ARBA" id="ARBA00022741"/>
    </source>
</evidence>
<dbReference type="InterPro" id="IPR019987">
    <property type="entry name" value="GTP-bd_ribosome_bio_YsxC"/>
</dbReference>
<dbReference type="Pfam" id="PF01926">
    <property type="entry name" value="MMR_HSR1"/>
    <property type="match status" value="1"/>
</dbReference>
<comment type="similarity">
    <text evidence="2 10">Belongs to the TRAFAC class TrmE-Era-EngA-EngB-Septin-like GTPase superfamily. EngB GTPase family.</text>
</comment>
<dbReference type="FunFam" id="3.40.50.300:FF:000098">
    <property type="entry name" value="Probable GTP-binding protein EngB"/>
    <property type="match status" value="1"/>
</dbReference>
<dbReference type="GO" id="GO:0005525">
    <property type="term" value="F:GTP binding"/>
    <property type="evidence" value="ECO:0007669"/>
    <property type="project" value="UniProtKB-UniRule"/>
</dbReference>
<dbReference type="SUPFAM" id="SSF52540">
    <property type="entry name" value="P-loop containing nucleoside triphosphate hydrolases"/>
    <property type="match status" value="1"/>
</dbReference>
<evidence type="ECO:0000256" key="4">
    <source>
        <dbReference type="ARBA" id="ARBA00022723"/>
    </source>
</evidence>
<name>A0A1K1LRM4_RUMFL</name>
<dbReference type="InterPro" id="IPR006073">
    <property type="entry name" value="GTP-bd"/>
</dbReference>
<dbReference type="InterPro" id="IPR030393">
    <property type="entry name" value="G_ENGB_dom"/>
</dbReference>
<reference evidence="12 13" key="1">
    <citation type="submission" date="2016-11" db="EMBL/GenBank/DDBJ databases">
        <authorList>
            <person name="Jaros S."/>
            <person name="Januszkiewicz K."/>
            <person name="Wedrychowicz H."/>
        </authorList>
    </citation>
    <scope>NUCLEOTIDE SEQUENCE [LARGE SCALE GENOMIC DNA]</scope>
    <source>
        <strain evidence="12 13">YL228</strain>
    </source>
</reference>
<proteinExistence type="inferred from homology"/>
<protein>
    <recommendedName>
        <fullName evidence="10">Probable GTP-binding protein EngB</fullName>
    </recommendedName>
</protein>
<keyword evidence="5 10" id="KW-0547">Nucleotide-binding</keyword>
<evidence type="ECO:0000256" key="8">
    <source>
        <dbReference type="ARBA" id="ARBA00023210"/>
    </source>
</evidence>
<comment type="function">
    <text evidence="10">Necessary for normal cell division and for the maintenance of normal septation.</text>
</comment>
<keyword evidence="3 10" id="KW-0132">Cell division</keyword>
<evidence type="ECO:0000256" key="10">
    <source>
        <dbReference type="HAMAP-Rule" id="MF_00321"/>
    </source>
</evidence>
<dbReference type="CDD" id="cd01876">
    <property type="entry name" value="YihA_EngB"/>
    <property type="match status" value="1"/>
</dbReference>
<dbReference type="GO" id="GO:0046872">
    <property type="term" value="F:metal ion binding"/>
    <property type="evidence" value="ECO:0007669"/>
    <property type="project" value="UniProtKB-KW"/>
</dbReference>
<comment type="cofactor">
    <cofactor evidence="1">
        <name>Mg(2+)</name>
        <dbReference type="ChEBI" id="CHEBI:18420"/>
    </cofactor>
</comment>
<dbReference type="HAMAP" id="MF_00321">
    <property type="entry name" value="GTPase_EngB"/>
    <property type="match status" value="1"/>
</dbReference>
<keyword evidence="9 10" id="KW-0131">Cell cycle</keyword>
<dbReference type="PROSITE" id="PS51706">
    <property type="entry name" value="G_ENGB"/>
    <property type="match status" value="1"/>
</dbReference>
<dbReference type="AlphaFoldDB" id="A0A1K1LRM4"/>
<dbReference type="Gene3D" id="3.40.50.300">
    <property type="entry name" value="P-loop containing nucleotide triphosphate hydrolases"/>
    <property type="match status" value="1"/>
</dbReference>
<evidence type="ECO:0000256" key="2">
    <source>
        <dbReference type="ARBA" id="ARBA00009638"/>
    </source>
</evidence>
<dbReference type="PANTHER" id="PTHR11649:SF13">
    <property type="entry name" value="ENGB-TYPE G DOMAIN-CONTAINING PROTEIN"/>
    <property type="match status" value="1"/>
</dbReference>
<feature type="domain" description="EngB-type G" evidence="11">
    <location>
        <begin position="24"/>
        <end position="196"/>
    </location>
</feature>
<keyword evidence="8 10" id="KW-0717">Septation</keyword>
<evidence type="ECO:0000256" key="6">
    <source>
        <dbReference type="ARBA" id="ARBA00022842"/>
    </source>
</evidence>
<dbReference type="GO" id="GO:0005829">
    <property type="term" value="C:cytosol"/>
    <property type="evidence" value="ECO:0007669"/>
    <property type="project" value="TreeGrafter"/>
</dbReference>
<dbReference type="InterPro" id="IPR027417">
    <property type="entry name" value="P-loop_NTPase"/>
</dbReference>
<evidence type="ECO:0000259" key="11">
    <source>
        <dbReference type="PROSITE" id="PS51706"/>
    </source>
</evidence>
<evidence type="ECO:0000256" key="1">
    <source>
        <dbReference type="ARBA" id="ARBA00001946"/>
    </source>
</evidence>
<evidence type="ECO:0000256" key="7">
    <source>
        <dbReference type="ARBA" id="ARBA00023134"/>
    </source>
</evidence>
<evidence type="ECO:0000313" key="12">
    <source>
        <dbReference type="EMBL" id="SFW13577.1"/>
    </source>
</evidence>
<gene>
    <name evidence="10" type="primary">engB</name>
    <name evidence="12" type="ORF">SAMN02910280_0702</name>
</gene>
<dbReference type="EMBL" id="FPIP01000001">
    <property type="protein sequence ID" value="SFW13577.1"/>
    <property type="molecule type" value="Genomic_DNA"/>
</dbReference>
<dbReference type="RefSeq" id="WP_072299097.1">
    <property type="nucleotide sequence ID" value="NZ_FPIP01000001.1"/>
</dbReference>
<keyword evidence="4" id="KW-0479">Metal-binding</keyword>
<evidence type="ECO:0000313" key="13">
    <source>
        <dbReference type="Proteomes" id="UP000183461"/>
    </source>
</evidence>
<dbReference type="PANTHER" id="PTHR11649">
    <property type="entry name" value="MSS1/TRME-RELATED GTP-BINDING PROTEIN"/>
    <property type="match status" value="1"/>
</dbReference>
<dbReference type="InterPro" id="IPR005225">
    <property type="entry name" value="Small_GTP-bd"/>
</dbReference>
<organism evidence="12 13">
    <name type="scientific">Ruminococcus flavefaciens</name>
    <dbReference type="NCBI Taxonomy" id="1265"/>
    <lineage>
        <taxon>Bacteria</taxon>
        <taxon>Bacillati</taxon>
        <taxon>Bacillota</taxon>
        <taxon>Clostridia</taxon>
        <taxon>Eubacteriales</taxon>
        <taxon>Oscillospiraceae</taxon>
        <taxon>Ruminococcus</taxon>
    </lineage>
</organism>